<dbReference type="SUPFAM" id="SSF54373">
    <property type="entry name" value="FAD-linked reductases, C-terminal domain"/>
    <property type="match status" value="1"/>
</dbReference>
<dbReference type="PIRSF" id="PIRSF000137">
    <property type="entry name" value="Alcohol_oxidase"/>
    <property type="match status" value="1"/>
</dbReference>
<comment type="caution">
    <text evidence="8">The sequence shown here is derived from an EMBL/GenBank/DDBJ whole genome shotgun (WGS) entry which is preliminary data.</text>
</comment>
<protein>
    <submittedName>
        <fullName evidence="8">GMC family oxidoreductase N-terminal domain-containing protein</fullName>
    </submittedName>
</protein>
<keyword evidence="3 6" id="KW-0285">Flavoprotein</keyword>
<evidence type="ECO:0000256" key="6">
    <source>
        <dbReference type="RuleBase" id="RU003968"/>
    </source>
</evidence>
<evidence type="ECO:0000259" key="7">
    <source>
        <dbReference type="PROSITE" id="PS00623"/>
    </source>
</evidence>
<feature type="binding site" evidence="5">
    <location>
        <begin position="90"/>
        <end position="93"/>
    </location>
    <ligand>
        <name>FAD</name>
        <dbReference type="ChEBI" id="CHEBI:57692"/>
    </ligand>
</feature>
<dbReference type="PANTHER" id="PTHR11552">
    <property type="entry name" value="GLUCOSE-METHANOL-CHOLINE GMC OXIDOREDUCTASE"/>
    <property type="match status" value="1"/>
</dbReference>
<keyword evidence="9" id="KW-1185">Reference proteome</keyword>
<dbReference type="GO" id="GO:0050660">
    <property type="term" value="F:flavin adenine dinucleotide binding"/>
    <property type="evidence" value="ECO:0007669"/>
    <property type="project" value="InterPro"/>
</dbReference>
<dbReference type="Gene3D" id="3.50.50.60">
    <property type="entry name" value="FAD/NAD(P)-binding domain"/>
    <property type="match status" value="1"/>
</dbReference>
<proteinExistence type="inferred from homology"/>
<evidence type="ECO:0000256" key="5">
    <source>
        <dbReference type="PIRSR" id="PIRSR000137-2"/>
    </source>
</evidence>
<evidence type="ECO:0000256" key="1">
    <source>
        <dbReference type="ARBA" id="ARBA00001974"/>
    </source>
</evidence>
<evidence type="ECO:0000313" key="8">
    <source>
        <dbReference type="EMBL" id="MCX5567566.1"/>
    </source>
</evidence>
<evidence type="ECO:0000256" key="4">
    <source>
        <dbReference type="ARBA" id="ARBA00022827"/>
    </source>
</evidence>
<feature type="binding site" evidence="5">
    <location>
        <position position="82"/>
    </location>
    <ligand>
        <name>FAD</name>
        <dbReference type="ChEBI" id="CHEBI:57692"/>
    </ligand>
</feature>
<dbReference type="Proteomes" id="UP001144805">
    <property type="component" value="Unassembled WGS sequence"/>
</dbReference>
<dbReference type="InterPro" id="IPR000172">
    <property type="entry name" value="GMC_OxRdtase_N"/>
</dbReference>
<dbReference type="PROSITE" id="PS00623">
    <property type="entry name" value="GMC_OXRED_1"/>
    <property type="match status" value="1"/>
</dbReference>
<sequence length="544" mass="59093">MAYDYIIAGGGSSACVAATRLVRDHGARVLLVERGPAHYARLMQMPAGYMKYLGREDFLEMHHTVEQPRLGGRGPIVPQAKVLGGGSSVNAMVYMRGQRDDYDHWDNFLGGNAGWSYADLLPHFKALEKNQKFNDAYHGIDGSLLVSDPGQLCEMTRDYILAAQGAGIPYNPDFNGARQNGVGVMQHTMGVVDGRMRRSDAVFSFLSQVMNDRRLTVVTDALVTRILIEGSRAVGIEYVREGKRIEARADQEVLVATGTYNTAKLLMLSGIGPEAHLKEHGIAVHTDLPGVGQNLQDHHEVPVIATTRRASGYFGEDKGWPMLRNGLQYMMFGTGPVTTTGIESCLFYDPDGGDRPTVQLYCAPIVYLDRDVTDMQPTHGVTLTSCLLRPKARGSVKLRSADPSAKPVVDSNFFGDPDDLRLTIASMRFARKLLQTEPVGSNIRGELLPGSDKLSDDELAAFCAKTVKTNYHPSGSARMGRDDDPMAVLDSKLRVRGVEGLRVIDCAAIPFIPSANTNAIALALGNKAASILMNETVAPAVLDA</sequence>
<gene>
    <name evidence="8" type="ORF">OSH07_00005</name>
</gene>
<dbReference type="GO" id="GO:0016614">
    <property type="term" value="F:oxidoreductase activity, acting on CH-OH group of donors"/>
    <property type="evidence" value="ECO:0007669"/>
    <property type="project" value="InterPro"/>
</dbReference>
<dbReference type="RefSeq" id="WP_266336556.1">
    <property type="nucleotide sequence ID" value="NZ_JAPKNK010000001.1"/>
</dbReference>
<evidence type="ECO:0000256" key="2">
    <source>
        <dbReference type="ARBA" id="ARBA00010790"/>
    </source>
</evidence>
<dbReference type="Pfam" id="PF00732">
    <property type="entry name" value="GMC_oxred_N"/>
    <property type="match status" value="1"/>
</dbReference>
<dbReference type="Pfam" id="PF05199">
    <property type="entry name" value="GMC_oxred_C"/>
    <property type="match status" value="1"/>
</dbReference>
<dbReference type="SUPFAM" id="SSF51905">
    <property type="entry name" value="FAD/NAD(P)-binding domain"/>
    <property type="match status" value="1"/>
</dbReference>
<dbReference type="EMBL" id="JAPKNK010000001">
    <property type="protein sequence ID" value="MCX5567566.1"/>
    <property type="molecule type" value="Genomic_DNA"/>
</dbReference>
<name>A0A9X3DX50_9HYPH</name>
<reference evidence="8" key="1">
    <citation type="submission" date="2022-11" db="EMBL/GenBank/DDBJ databases">
        <title>Biodiversity and phylogenetic relationships of bacteria.</title>
        <authorList>
            <person name="Machado R.A.R."/>
            <person name="Bhat A."/>
            <person name="Loulou A."/>
            <person name="Kallel S."/>
        </authorList>
    </citation>
    <scope>NUCLEOTIDE SEQUENCE</scope>
    <source>
        <strain evidence="8">K-TC2</strain>
    </source>
</reference>
<dbReference type="InterPro" id="IPR036188">
    <property type="entry name" value="FAD/NAD-bd_sf"/>
</dbReference>
<dbReference type="AlphaFoldDB" id="A0A9X3DX50"/>
<dbReference type="InterPro" id="IPR007867">
    <property type="entry name" value="GMC_OxRtase_C"/>
</dbReference>
<dbReference type="InterPro" id="IPR012132">
    <property type="entry name" value="GMC_OxRdtase"/>
</dbReference>
<organism evidence="8 9">
    <name type="scientific">Kaistia nematophila</name>
    <dbReference type="NCBI Taxonomy" id="2994654"/>
    <lineage>
        <taxon>Bacteria</taxon>
        <taxon>Pseudomonadati</taxon>
        <taxon>Pseudomonadota</taxon>
        <taxon>Alphaproteobacteria</taxon>
        <taxon>Hyphomicrobiales</taxon>
        <taxon>Kaistiaceae</taxon>
        <taxon>Kaistia</taxon>
    </lineage>
</organism>
<comment type="similarity">
    <text evidence="2 6">Belongs to the GMC oxidoreductase family.</text>
</comment>
<evidence type="ECO:0000313" key="9">
    <source>
        <dbReference type="Proteomes" id="UP001144805"/>
    </source>
</evidence>
<accession>A0A9X3DX50</accession>
<dbReference type="PANTHER" id="PTHR11552:SF147">
    <property type="entry name" value="CHOLINE DEHYDROGENASE, MITOCHONDRIAL"/>
    <property type="match status" value="1"/>
</dbReference>
<feature type="binding site" evidence="5">
    <location>
        <position position="223"/>
    </location>
    <ligand>
        <name>FAD</name>
        <dbReference type="ChEBI" id="CHEBI:57692"/>
    </ligand>
</feature>
<comment type="cofactor">
    <cofactor evidence="1 5">
        <name>FAD</name>
        <dbReference type="ChEBI" id="CHEBI:57692"/>
    </cofactor>
</comment>
<keyword evidence="4 5" id="KW-0274">FAD</keyword>
<dbReference type="Gene3D" id="3.30.410.40">
    <property type="match status" value="1"/>
</dbReference>
<evidence type="ECO:0000256" key="3">
    <source>
        <dbReference type="ARBA" id="ARBA00022630"/>
    </source>
</evidence>
<feature type="domain" description="Glucose-methanol-choline oxidoreductase N-terminal" evidence="7">
    <location>
        <begin position="80"/>
        <end position="103"/>
    </location>
</feature>